<sequence length="173" mass="18253">MGGLMVHCHAHLAGITHQRPTDDADIVVELQTSTYATHAAALVGLGFTPHESVDATAPFHRFLRDGETVDLMVPDRESWSPRYLGRELVKVPGSGSALKRTIGCELPGGSVIRLPDLASALSLKGAAHQVPSVNPSRHLQDAVTLLACAGAAGFEPAPSKSMRGNINHLLKLG</sequence>
<evidence type="ECO:0000313" key="2">
    <source>
        <dbReference type="Proteomes" id="UP001596266"/>
    </source>
</evidence>
<accession>A0ABW1X1K3</accession>
<reference evidence="2" key="1">
    <citation type="journal article" date="2019" name="Int. J. Syst. Evol. Microbiol.">
        <title>The Global Catalogue of Microorganisms (GCM) 10K type strain sequencing project: providing services to taxonomists for standard genome sequencing and annotation.</title>
        <authorList>
            <consortium name="The Broad Institute Genomics Platform"/>
            <consortium name="The Broad Institute Genome Sequencing Center for Infectious Disease"/>
            <person name="Wu L."/>
            <person name="Ma J."/>
        </authorList>
    </citation>
    <scope>NUCLEOTIDE SEQUENCE [LARGE SCALE GENOMIC DNA]</scope>
    <source>
        <strain evidence="2">CGMCC 1.15277</strain>
    </source>
</reference>
<dbReference type="RefSeq" id="WP_343885433.1">
    <property type="nucleotide sequence ID" value="NZ_BAAAKI010000005.1"/>
</dbReference>
<gene>
    <name evidence="1" type="ORF">ACFP57_05790</name>
</gene>
<protein>
    <recommendedName>
        <fullName evidence="3">Nucleotidyltransferase family protein</fullName>
    </recommendedName>
</protein>
<organism evidence="1 2">
    <name type="scientific">Luteococcus sanguinis</name>
    <dbReference type="NCBI Taxonomy" id="174038"/>
    <lineage>
        <taxon>Bacteria</taxon>
        <taxon>Bacillati</taxon>
        <taxon>Actinomycetota</taxon>
        <taxon>Actinomycetes</taxon>
        <taxon>Propionibacteriales</taxon>
        <taxon>Propionibacteriaceae</taxon>
        <taxon>Luteococcus</taxon>
    </lineage>
</organism>
<evidence type="ECO:0008006" key="3">
    <source>
        <dbReference type="Google" id="ProtNLM"/>
    </source>
</evidence>
<name>A0ABW1X1K3_9ACTN</name>
<comment type="caution">
    <text evidence="1">The sequence shown here is derived from an EMBL/GenBank/DDBJ whole genome shotgun (WGS) entry which is preliminary data.</text>
</comment>
<proteinExistence type="predicted"/>
<evidence type="ECO:0000313" key="1">
    <source>
        <dbReference type="EMBL" id="MFC6396498.1"/>
    </source>
</evidence>
<dbReference type="EMBL" id="JBHSUA010000010">
    <property type="protein sequence ID" value="MFC6396498.1"/>
    <property type="molecule type" value="Genomic_DNA"/>
</dbReference>
<dbReference type="Proteomes" id="UP001596266">
    <property type="component" value="Unassembled WGS sequence"/>
</dbReference>
<keyword evidence="2" id="KW-1185">Reference proteome</keyword>